<accession>A0A4Q2DKE8</accession>
<proteinExistence type="predicted"/>
<name>A0A4Q2DKE8_9AGAR</name>
<dbReference type="EMBL" id="SDEE01000208">
    <property type="protein sequence ID" value="RXW19334.1"/>
    <property type="molecule type" value="Genomic_DNA"/>
</dbReference>
<organism evidence="1 2">
    <name type="scientific">Candolleomyces aberdarensis</name>
    <dbReference type="NCBI Taxonomy" id="2316362"/>
    <lineage>
        <taxon>Eukaryota</taxon>
        <taxon>Fungi</taxon>
        <taxon>Dikarya</taxon>
        <taxon>Basidiomycota</taxon>
        <taxon>Agaricomycotina</taxon>
        <taxon>Agaricomycetes</taxon>
        <taxon>Agaricomycetidae</taxon>
        <taxon>Agaricales</taxon>
        <taxon>Agaricineae</taxon>
        <taxon>Psathyrellaceae</taxon>
        <taxon>Candolleomyces</taxon>
    </lineage>
</organism>
<dbReference type="Gene3D" id="3.60.130.30">
    <property type="match status" value="1"/>
</dbReference>
<comment type="caution">
    <text evidence="1">The sequence shown here is derived from an EMBL/GenBank/DDBJ whole genome shotgun (WGS) entry which is preliminary data.</text>
</comment>
<evidence type="ECO:0000313" key="1">
    <source>
        <dbReference type="EMBL" id="RXW19334.1"/>
    </source>
</evidence>
<dbReference type="OrthoDB" id="3059482at2759"/>
<sequence length="371" mass="41420">MAELEVPLSSKKKIALEKMCEQELGPNQDPQVMSAIWLDATGKPILFYFGQRVVDQGSGETLDLSEQYKGRTQKDLDSYMENNPKADIAHDGLNEKLCRIYQLAAQALCSDMAPNLRMDRTRHEGVNVMQYDAPAQSQTHDLAANDGEDIGVDDGMKNHPAYESDLSNSGVQEYERAGVVHLVHGWIQQGQPEKGLFISGDVSRSSSSLAATGSYYALTQDVADLLAAMFKVAFPDWYSRYREAFDAGVWIPNDTGPFLGRAIIYKLQGRLHRDRHDLGPSACFGVGSYIGGAMKIPQLNAKLAYQSGDVCIFFSSILYHKVDTYFPTTQSQEEKEQKITPGRIGSVFFFPKESYEVLKDKDSVFQLVRKR</sequence>
<protein>
    <submittedName>
        <fullName evidence="1">Uncharacterized protein</fullName>
    </submittedName>
</protein>
<evidence type="ECO:0000313" key="2">
    <source>
        <dbReference type="Proteomes" id="UP000290288"/>
    </source>
</evidence>
<dbReference type="AlphaFoldDB" id="A0A4Q2DKE8"/>
<reference evidence="1 2" key="1">
    <citation type="submission" date="2019-01" db="EMBL/GenBank/DDBJ databases">
        <title>Draft genome sequence of Psathyrella aberdarensis IHI B618.</title>
        <authorList>
            <person name="Buettner E."/>
            <person name="Kellner H."/>
        </authorList>
    </citation>
    <scope>NUCLEOTIDE SEQUENCE [LARGE SCALE GENOMIC DNA]</scope>
    <source>
        <strain evidence="1 2">IHI B618</strain>
    </source>
</reference>
<keyword evidence="2" id="KW-1185">Reference proteome</keyword>
<dbReference type="Proteomes" id="UP000290288">
    <property type="component" value="Unassembled WGS sequence"/>
</dbReference>
<gene>
    <name evidence="1" type="ORF">EST38_g6528</name>
</gene>